<evidence type="ECO:0000313" key="1">
    <source>
        <dbReference type="EMBL" id="QJA95197.1"/>
    </source>
</evidence>
<dbReference type="AlphaFoldDB" id="A0A6M3LIR1"/>
<dbReference type="Gene3D" id="3.40.50.300">
    <property type="entry name" value="P-loop containing nucleotide triphosphate hydrolases"/>
    <property type="match status" value="1"/>
</dbReference>
<dbReference type="InterPro" id="IPR027417">
    <property type="entry name" value="P-loop_NTPase"/>
</dbReference>
<organism evidence="1">
    <name type="scientific">viral metagenome</name>
    <dbReference type="NCBI Taxonomy" id="1070528"/>
    <lineage>
        <taxon>unclassified sequences</taxon>
        <taxon>metagenomes</taxon>
        <taxon>organismal metagenomes</taxon>
    </lineage>
</organism>
<accession>A0A6M3LIR1</accession>
<gene>
    <name evidence="1" type="ORF">MM415B05550_0003</name>
</gene>
<dbReference type="EMBL" id="MT143294">
    <property type="protein sequence ID" value="QJA95197.1"/>
    <property type="molecule type" value="Genomic_DNA"/>
</dbReference>
<name>A0A6M3LIR1_9ZZZZ</name>
<reference evidence="1" key="1">
    <citation type="submission" date="2020-03" db="EMBL/GenBank/DDBJ databases">
        <title>The deep terrestrial virosphere.</title>
        <authorList>
            <person name="Holmfeldt K."/>
            <person name="Nilsson E."/>
            <person name="Simone D."/>
            <person name="Lopez-Fernandez M."/>
            <person name="Wu X."/>
            <person name="de Brujin I."/>
            <person name="Lundin D."/>
            <person name="Andersson A."/>
            <person name="Bertilsson S."/>
            <person name="Dopson M."/>
        </authorList>
    </citation>
    <scope>NUCLEOTIDE SEQUENCE</scope>
    <source>
        <strain evidence="1">MM415B05550</strain>
    </source>
</reference>
<proteinExistence type="predicted"/>
<protein>
    <submittedName>
        <fullName evidence="1">Uncharacterized protein</fullName>
    </submittedName>
</protein>
<sequence>MYWATFNRPIGANYKSKYDSKDGVAINLEVEEGGEYIIISRMKSDSGKNTYTIIGEGGEVKRYSGFGTSTPEDVVKVLGMSEINFQMQHNPYYLLNMTPGERGKVINSYINLSVIDRAIKSIKKVGNDERAEKRFVKGELDATLKSLEQYNHLERCEIQLTNLNKQYDLVKAMVSRLHEVIKTIHDIRGLVKGGEGGVKIVGYKVRLEALINEAKGVEGGWIEAEEIRQAIDEVDELKIKVEGEAKLIRGLKWRLKQGMPDVCPLCGK</sequence>